<organism evidence="2 3">
    <name type="scientific">Vibrio cholerae</name>
    <dbReference type="NCBI Taxonomy" id="666"/>
    <lineage>
        <taxon>Bacteria</taxon>
        <taxon>Pseudomonadati</taxon>
        <taxon>Pseudomonadota</taxon>
        <taxon>Gammaproteobacteria</taxon>
        <taxon>Vibrionales</taxon>
        <taxon>Vibrionaceae</taxon>
        <taxon>Vibrio</taxon>
    </lineage>
</organism>
<keyword evidence="1" id="KW-1133">Transmembrane helix</keyword>
<comment type="caution">
    <text evidence="2">The sequence shown here is derived from an EMBL/GenBank/DDBJ whole genome shotgun (WGS) entry which is preliminary data.</text>
</comment>
<feature type="transmembrane region" description="Helical" evidence="1">
    <location>
        <begin position="45"/>
        <end position="67"/>
    </location>
</feature>
<evidence type="ECO:0000313" key="3">
    <source>
        <dbReference type="Proteomes" id="UP001196338"/>
    </source>
</evidence>
<reference evidence="2" key="2">
    <citation type="submission" date="2023-08" db="EMBL/GenBank/DDBJ databases">
        <title>Vibrio cholerae Outbreaks in Tanzania Exemplify Founder Flush: Simultaneous Increases in Population Size and Genetic Diversity.</title>
        <authorList>
            <person name="Debes A.K."/>
            <person name="Mohammed A."/>
            <person name="Maseke I."/>
            <person name="Almeida M."/>
            <person name="Li S."/>
            <person name="Matimba H."/>
            <person name="Joachim A."/>
            <person name="Mizinduko M."/>
            <person name="Nyanga S."/>
            <person name="Kelly M."/>
            <person name="Kachwamba Y."/>
            <person name="Schaffer A.M."/>
            <person name="Nyanga A.S."/>
            <person name="Mghamba J."/>
            <person name="Mosha F.S."/>
            <person name="Sack D.A."/>
            <person name="Stine O.C."/>
        </authorList>
    </citation>
    <scope>NUCLEOTIDE SEQUENCE</scope>
    <source>
        <strain evidence="2">TDS0091212</strain>
    </source>
</reference>
<keyword evidence="1" id="KW-0812">Transmembrane</keyword>
<protein>
    <submittedName>
        <fullName evidence="2">Uncharacterized protein</fullName>
    </submittedName>
</protein>
<evidence type="ECO:0000256" key="1">
    <source>
        <dbReference type="SAM" id="Phobius"/>
    </source>
</evidence>
<gene>
    <name evidence="2" type="ORF">KIN13_12525</name>
</gene>
<keyword evidence="1" id="KW-0472">Membrane</keyword>
<evidence type="ECO:0000313" key="2">
    <source>
        <dbReference type="EMBL" id="MBS7674250.1"/>
    </source>
</evidence>
<sequence>TESSLVASGWGGVETDPLFLSLGLASHQQALALMPYLQAREQGQMLAFSMLFGTLGAVMAIGIPMVLMMRRSQISR</sequence>
<proteinExistence type="predicted"/>
<name>A0AAW4KYI1_VIBCL</name>
<dbReference type="Proteomes" id="UP001196338">
    <property type="component" value="Unassembled WGS sequence"/>
</dbReference>
<dbReference type="EMBL" id="JAHBND010000491">
    <property type="protein sequence ID" value="MBS7674250.1"/>
    <property type="molecule type" value="Genomic_DNA"/>
</dbReference>
<dbReference type="RefSeq" id="WP_213420993.1">
    <property type="nucleotide sequence ID" value="NZ_JAHBND010000491.1"/>
</dbReference>
<reference evidence="2" key="1">
    <citation type="submission" date="2021-05" db="EMBL/GenBank/DDBJ databases">
        <authorList>
            <person name="Stine C."/>
        </authorList>
    </citation>
    <scope>NUCLEOTIDE SEQUENCE</scope>
    <source>
        <strain evidence="2">TDS0091212</strain>
    </source>
</reference>
<feature type="non-terminal residue" evidence="2">
    <location>
        <position position="1"/>
    </location>
</feature>
<dbReference type="AlphaFoldDB" id="A0AAW4KYI1"/>
<accession>A0AAW4KYI1</accession>